<keyword evidence="6" id="KW-0694">RNA-binding</keyword>
<dbReference type="GO" id="GO:0004519">
    <property type="term" value="F:endonuclease activity"/>
    <property type="evidence" value="ECO:0007669"/>
    <property type="project" value="UniProtKB-KW"/>
</dbReference>
<keyword evidence="7" id="KW-0346">Stress response</keyword>
<dbReference type="Pfam" id="PF07927">
    <property type="entry name" value="HicA_toxin"/>
    <property type="match status" value="1"/>
</dbReference>
<organism evidence="8 9">
    <name type="scientific">Veillonella rodentium</name>
    <dbReference type="NCBI Taxonomy" id="248315"/>
    <lineage>
        <taxon>Bacteria</taxon>
        <taxon>Bacillati</taxon>
        <taxon>Bacillota</taxon>
        <taxon>Negativicutes</taxon>
        <taxon>Veillonellales</taxon>
        <taxon>Veillonellaceae</taxon>
        <taxon>Veillonella</taxon>
    </lineage>
</organism>
<dbReference type="InterPro" id="IPR012933">
    <property type="entry name" value="HicA_mRNA_interferase"/>
</dbReference>
<evidence type="ECO:0000256" key="2">
    <source>
        <dbReference type="ARBA" id="ARBA00022649"/>
    </source>
</evidence>
<dbReference type="Gene3D" id="3.30.920.30">
    <property type="entry name" value="Hypothetical protein"/>
    <property type="match status" value="1"/>
</dbReference>
<evidence type="ECO:0000256" key="1">
    <source>
        <dbReference type="ARBA" id="ARBA00006620"/>
    </source>
</evidence>
<dbReference type="KEGG" id="vrm:44547418_01854"/>
<keyword evidence="2" id="KW-1277">Toxin-antitoxin system</keyword>
<keyword evidence="5" id="KW-0378">Hydrolase</keyword>
<sequence>MKDKDLLKLLQKNGWKDVRQRGSYHRLKKGDKVEVITVHGRDVPAGLLNAILKRTGLI</sequence>
<dbReference type="SUPFAM" id="SSF54786">
    <property type="entry name" value="YcfA/nrd intein domain"/>
    <property type="match status" value="1"/>
</dbReference>
<evidence type="ECO:0000313" key="8">
    <source>
        <dbReference type="EMBL" id="SNV75870.1"/>
    </source>
</evidence>
<evidence type="ECO:0000256" key="4">
    <source>
        <dbReference type="ARBA" id="ARBA00022759"/>
    </source>
</evidence>
<keyword evidence="4" id="KW-0255">Endonuclease</keyword>
<dbReference type="AlphaFoldDB" id="A0A239ZYA8"/>
<evidence type="ECO:0000256" key="3">
    <source>
        <dbReference type="ARBA" id="ARBA00022722"/>
    </source>
</evidence>
<accession>A0A239ZYA8</accession>
<name>A0A239ZYA8_9FIRM</name>
<evidence type="ECO:0000256" key="6">
    <source>
        <dbReference type="ARBA" id="ARBA00022884"/>
    </source>
</evidence>
<reference evidence="8 9" key="1">
    <citation type="submission" date="2017-06" db="EMBL/GenBank/DDBJ databases">
        <authorList>
            <consortium name="Pathogen Informatics"/>
        </authorList>
    </citation>
    <scope>NUCLEOTIDE SEQUENCE [LARGE SCALE GENOMIC DNA]</scope>
    <source>
        <strain evidence="8 9">NCTC12018</strain>
    </source>
</reference>
<evidence type="ECO:0000256" key="5">
    <source>
        <dbReference type="ARBA" id="ARBA00022801"/>
    </source>
</evidence>
<proteinExistence type="inferred from homology"/>
<comment type="similarity">
    <text evidence="1">Belongs to the HicA mRNA interferase family.</text>
</comment>
<dbReference type="RefSeq" id="WP_095066624.1">
    <property type="nucleotide sequence ID" value="NZ_LT906470.1"/>
</dbReference>
<dbReference type="GO" id="GO:0016787">
    <property type="term" value="F:hydrolase activity"/>
    <property type="evidence" value="ECO:0007669"/>
    <property type="project" value="UniProtKB-KW"/>
</dbReference>
<protein>
    <submittedName>
        <fullName evidence="8">YcfA-like protein</fullName>
    </submittedName>
</protein>
<dbReference type="EMBL" id="LT906470">
    <property type="protein sequence ID" value="SNV75870.1"/>
    <property type="molecule type" value="Genomic_DNA"/>
</dbReference>
<evidence type="ECO:0000256" key="7">
    <source>
        <dbReference type="ARBA" id="ARBA00023016"/>
    </source>
</evidence>
<dbReference type="InterPro" id="IPR038570">
    <property type="entry name" value="HicA_sf"/>
</dbReference>
<evidence type="ECO:0000313" key="9">
    <source>
        <dbReference type="Proteomes" id="UP000214973"/>
    </source>
</evidence>
<gene>
    <name evidence="8" type="ORF">SAMEA44547418_01854</name>
</gene>
<dbReference type="Proteomes" id="UP000214973">
    <property type="component" value="Chromosome 1"/>
</dbReference>
<dbReference type="GO" id="GO:0003729">
    <property type="term" value="F:mRNA binding"/>
    <property type="evidence" value="ECO:0007669"/>
    <property type="project" value="InterPro"/>
</dbReference>
<keyword evidence="9" id="KW-1185">Reference proteome</keyword>
<keyword evidence="3" id="KW-0540">Nuclease</keyword>